<keyword evidence="7" id="KW-1185">Reference proteome</keyword>
<sequence length="1032" mass="116914">MATRQPVTIPTGSASPPLVPECSLPHMVNFPENGIHVVPLDISLASQALSTSTAENESHLDLSLLLAKSRPLMEIESIEGSIPDDAYLEAASVKSKRSSSTSNDFSYERDRFRARFKTFNTNSPVVSEEEDIQLSTTGETKIYRFPSQKTKKLNGSARCPTEAILDLLSNYSIREPISPLDKASSFFNRHITPLESTPNTTSFVIYSISVSQLSNVFHWYFNNPLPSTSRMFPWLHGLHGENYAQKAFFASQNLIQKFAGDSYASLADLDLEIEKPKDVRFLMCVESSPAPTHLAKVLRNTVRTDEILHRIQYSRQEVCLQIKTLIASFIPSADQSQGEWTGITDQIISDCFETGFMPQFIDQDPKRGISLRNFHIQANKVARCSDIVVYCLSEKHKSNSCKCEPLARLIRVAQIIENKHLIPFYNVFVLLLNDVKNEESLSDVMTVRDNSSIFTGLDHSKKTQLLLYSMVLLKSETFQSWDADYFVKEKVETTRMSAASRLHLNVWSGNIWDYQTMMQVLKGSNSDSIPDHKFLISPNSDHRFEYCNPKNSTLIKDKSFSVGSNLVSMLPSPRAHWQLLVLCHSEAQFPTDSQIQELLFKYTITSHKASDVSDFHLLEFPSSGSIGLGDCKQTSLMSFVNTCKLMYLYSSCMTEDGLATLIYCSDGYTELSLLILSYLMFAENVSLDEAIINLHNKYGRPFYLFSNDVQVLRKVEPLLKRFSPKVLGSEIVWSKVETITTAEFNNILLGKNLGIQERKRSIPRRLRLGYVANDLDSSSTDSDEEVSEDHSSVYDDHHWVEEVEGSLPSRILPYLYLGSLRHANNLTVLSKLGISKVVSVGETVDWIHGFRFKSEHEILVKHVDGENLEIYTIKPKSASSPDKAKPSSSGSNLQCSVQDIMKVSNLQDDGIDELSKALPRILEFIDNEYKKSNGATKILVHCRVGVSRSASVVIAEVMKRYGLNLPQAYLYVRVRRLNIVIQPNLRFMYELFKWEELERIKKRQEDSGDLRVIDWFVMCQEIKKLNLPFVSN</sequence>
<keyword evidence="2" id="KW-0904">Protein phosphatase</keyword>
<name>A0AAX4H614_9ASCO</name>
<dbReference type="KEGG" id="asau:88172004"/>
<dbReference type="InterPro" id="IPR020422">
    <property type="entry name" value="TYR_PHOSPHATASE_DUAL_dom"/>
</dbReference>
<dbReference type="GeneID" id="88172004"/>
<feature type="domain" description="Tyrosine specific protein phosphatases" evidence="5">
    <location>
        <begin position="919"/>
        <end position="987"/>
    </location>
</feature>
<dbReference type="InterPro" id="IPR047949">
    <property type="entry name" value="PPS1_DSP"/>
</dbReference>
<evidence type="ECO:0000313" key="7">
    <source>
        <dbReference type="Proteomes" id="UP001338582"/>
    </source>
</evidence>
<dbReference type="GO" id="GO:0008138">
    <property type="term" value="F:protein tyrosine/serine/threonine phosphatase activity"/>
    <property type="evidence" value="ECO:0007669"/>
    <property type="project" value="InterPro"/>
</dbReference>
<dbReference type="PROSITE" id="PS50054">
    <property type="entry name" value="TYR_PHOSPHATASE_DUAL"/>
    <property type="match status" value="1"/>
</dbReference>
<evidence type="ECO:0000259" key="5">
    <source>
        <dbReference type="PROSITE" id="PS50056"/>
    </source>
</evidence>
<dbReference type="InterPro" id="IPR000340">
    <property type="entry name" value="Dual-sp_phosphatase_cat-dom"/>
</dbReference>
<evidence type="ECO:0000256" key="3">
    <source>
        <dbReference type="SAM" id="MobiDB-lite"/>
    </source>
</evidence>
<dbReference type="CDD" id="cd14516">
    <property type="entry name" value="DSP_fungal_PPS1"/>
    <property type="match status" value="1"/>
</dbReference>
<gene>
    <name evidence="6" type="ORF">PUMCH_000936</name>
</gene>
<accession>A0AAX4H614</accession>
<dbReference type="Proteomes" id="UP001338582">
    <property type="component" value="Chromosome 1"/>
</dbReference>
<dbReference type="RefSeq" id="XP_062876080.1">
    <property type="nucleotide sequence ID" value="XM_063020010.1"/>
</dbReference>
<protein>
    <recommendedName>
        <fullName evidence="8">Protein-tyrosine-phosphatase</fullName>
    </recommendedName>
</protein>
<reference evidence="6 7" key="1">
    <citation type="submission" date="2023-10" db="EMBL/GenBank/DDBJ databases">
        <title>Draft Genome Sequence of Candida saopaulonensis from a very Premature Infant with Sepsis.</title>
        <authorList>
            <person name="Ning Y."/>
            <person name="Dai R."/>
            <person name="Xiao M."/>
            <person name="Xu Y."/>
            <person name="Yan Q."/>
            <person name="Zhang L."/>
        </authorList>
    </citation>
    <scope>NUCLEOTIDE SEQUENCE [LARGE SCALE GENOMIC DNA]</scope>
    <source>
        <strain evidence="6 7">19XY460</strain>
    </source>
</reference>
<evidence type="ECO:0008006" key="8">
    <source>
        <dbReference type="Google" id="ProtNLM"/>
    </source>
</evidence>
<evidence type="ECO:0000259" key="4">
    <source>
        <dbReference type="PROSITE" id="PS50054"/>
    </source>
</evidence>
<feature type="domain" description="Tyrosine-protein phosphatase" evidence="4">
    <location>
        <begin position="807"/>
        <end position="1000"/>
    </location>
</feature>
<dbReference type="SMART" id="SM00195">
    <property type="entry name" value="DSPc"/>
    <property type="match status" value="1"/>
</dbReference>
<feature type="region of interest" description="Disordered" evidence="3">
    <location>
        <begin position="874"/>
        <end position="893"/>
    </location>
</feature>
<dbReference type="InterPro" id="IPR016130">
    <property type="entry name" value="Tyr_Pase_AS"/>
</dbReference>
<evidence type="ECO:0000256" key="2">
    <source>
        <dbReference type="ARBA" id="ARBA00022912"/>
    </source>
</evidence>
<dbReference type="GO" id="GO:0033260">
    <property type="term" value="P:nuclear DNA replication"/>
    <property type="evidence" value="ECO:0007669"/>
    <property type="project" value="InterPro"/>
</dbReference>
<keyword evidence="1" id="KW-0378">Hydrolase</keyword>
<dbReference type="AlphaFoldDB" id="A0AAX4H614"/>
<dbReference type="SUPFAM" id="SSF52799">
    <property type="entry name" value="(Phosphotyrosine protein) phosphatases II"/>
    <property type="match status" value="2"/>
</dbReference>
<organism evidence="6 7">
    <name type="scientific">Australozyma saopauloensis</name>
    <dbReference type="NCBI Taxonomy" id="291208"/>
    <lineage>
        <taxon>Eukaryota</taxon>
        <taxon>Fungi</taxon>
        <taxon>Dikarya</taxon>
        <taxon>Ascomycota</taxon>
        <taxon>Saccharomycotina</taxon>
        <taxon>Pichiomycetes</taxon>
        <taxon>Metschnikowiaceae</taxon>
        <taxon>Australozyma</taxon>
    </lineage>
</organism>
<feature type="compositionally biased region" description="Low complexity" evidence="3">
    <location>
        <begin position="874"/>
        <end position="891"/>
    </location>
</feature>
<dbReference type="EMBL" id="CP138894">
    <property type="protein sequence ID" value="WPK23694.1"/>
    <property type="molecule type" value="Genomic_DNA"/>
</dbReference>
<dbReference type="PROSITE" id="PS00383">
    <property type="entry name" value="TYR_PHOSPHATASE_1"/>
    <property type="match status" value="1"/>
</dbReference>
<proteinExistence type="predicted"/>
<dbReference type="Gene3D" id="3.90.190.10">
    <property type="entry name" value="Protein tyrosine phosphatase superfamily"/>
    <property type="match status" value="1"/>
</dbReference>
<dbReference type="GO" id="GO:0005634">
    <property type="term" value="C:nucleus"/>
    <property type="evidence" value="ECO:0007669"/>
    <property type="project" value="GOC"/>
</dbReference>
<dbReference type="PANTHER" id="PTHR47550:SF1">
    <property type="entry name" value="DUAL SPECIFICITY PROTEIN PHOSPHATASE PPS1"/>
    <property type="match status" value="1"/>
</dbReference>
<dbReference type="InterPro" id="IPR029021">
    <property type="entry name" value="Prot-tyrosine_phosphatase-like"/>
</dbReference>
<dbReference type="PROSITE" id="PS50056">
    <property type="entry name" value="TYR_PHOSPHATASE_2"/>
    <property type="match status" value="1"/>
</dbReference>
<dbReference type="Pfam" id="PF00782">
    <property type="entry name" value="DSPc"/>
    <property type="match status" value="1"/>
</dbReference>
<dbReference type="PANTHER" id="PTHR47550">
    <property type="entry name" value="DUAL SPECIFICITY PROTEIN PHOSPHATASE PPS1"/>
    <property type="match status" value="1"/>
</dbReference>
<evidence type="ECO:0000256" key="1">
    <source>
        <dbReference type="ARBA" id="ARBA00022801"/>
    </source>
</evidence>
<dbReference type="InterPro" id="IPR053239">
    <property type="entry name" value="Dual_spec_PTase"/>
</dbReference>
<dbReference type="InterPro" id="IPR000387">
    <property type="entry name" value="Tyr_Pase_dom"/>
</dbReference>
<evidence type="ECO:0000313" key="6">
    <source>
        <dbReference type="EMBL" id="WPK23694.1"/>
    </source>
</evidence>